<comment type="caution">
    <text evidence="3">The sequence shown here is derived from an EMBL/GenBank/DDBJ whole genome shotgun (WGS) entry which is preliminary data.</text>
</comment>
<protein>
    <submittedName>
        <fullName evidence="3">Uncharacterized protein</fullName>
    </submittedName>
</protein>
<accession>A0ABW7PS16</accession>
<reference evidence="3 4" key="1">
    <citation type="submission" date="2024-08" db="EMBL/GenBank/DDBJ databases">
        <title>Pantoea ronii - a newly identified human opportunistic pathogen.</title>
        <authorList>
            <person name="Keidar-Friedman D."/>
            <person name="Sorek N."/>
            <person name="Leshin-Carmel D."/>
            <person name="Tsur A."/>
            <person name="Amsalem M."/>
            <person name="Tolkach D."/>
            <person name="Brosh-Nissimov T."/>
        </authorList>
    </citation>
    <scope>NUCLEOTIDE SEQUENCE [LARGE SCALE GENOMIC DNA]</scope>
    <source>
        <strain evidence="3 4">AA23256</strain>
    </source>
</reference>
<organism evidence="3 4">
    <name type="scientific">Pantoea osteomyelitidis</name>
    <dbReference type="NCBI Taxonomy" id="3230026"/>
    <lineage>
        <taxon>Bacteria</taxon>
        <taxon>Pseudomonadati</taxon>
        <taxon>Pseudomonadota</taxon>
        <taxon>Gammaproteobacteria</taxon>
        <taxon>Enterobacterales</taxon>
        <taxon>Erwiniaceae</taxon>
        <taxon>Pantoea</taxon>
    </lineage>
</organism>
<gene>
    <name evidence="3" type="ORF">ABU178_00175</name>
</gene>
<proteinExistence type="predicted"/>
<keyword evidence="4" id="KW-1185">Reference proteome</keyword>
<feature type="transmembrane region" description="Helical" evidence="1">
    <location>
        <begin position="28"/>
        <end position="50"/>
    </location>
</feature>
<evidence type="ECO:0000313" key="3">
    <source>
        <dbReference type="EMBL" id="MFH8132605.1"/>
    </source>
</evidence>
<keyword evidence="1" id="KW-1133">Transmembrane helix</keyword>
<dbReference type="Proteomes" id="UP001611251">
    <property type="component" value="Unassembled WGS sequence"/>
</dbReference>
<keyword evidence="1" id="KW-0812">Transmembrane</keyword>
<feature type="chain" id="PRO_5046088344" evidence="2">
    <location>
        <begin position="19"/>
        <end position="137"/>
    </location>
</feature>
<evidence type="ECO:0000256" key="2">
    <source>
        <dbReference type="SAM" id="SignalP"/>
    </source>
</evidence>
<dbReference type="EMBL" id="JBGFSN010000001">
    <property type="protein sequence ID" value="MFH8132605.1"/>
    <property type="molecule type" value="Genomic_DNA"/>
</dbReference>
<evidence type="ECO:0000256" key="1">
    <source>
        <dbReference type="SAM" id="Phobius"/>
    </source>
</evidence>
<feature type="signal peptide" evidence="2">
    <location>
        <begin position="1"/>
        <end position="18"/>
    </location>
</feature>
<dbReference type="RefSeq" id="WP_397210799.1">
    <property type="nucleotide sequence ID" value="NZ_JBGFSN010000001.1"/>
</dbReference>
<name>A0ABW7PS16_9GAMM</name>
<keyword evidence="1" id="KW-0472">Membrane</keyword>
<evidence type="ECO:0000313" key="4">
    <source>
        <dbReference type="Proteomes" id="UP001611251"/>
    </source>
</evidence>
<keyword evidence="2" id="KW-0732">Signal</keyword>
<sequence length="137" mass="15137">MRALIKSFSIVRAAPANAAIFSTRRPLFWLAVVVVSFALGFTSVTLYGFFQVISQQQATANDAPQKVDIHYVYATRPLPVKTAVLPFNSASAVEELPQKAKAMPDFALQIAEDAEQSAYRQRLYESIAKALKERSAQ</sequence>